<keyword evidence="3" id="KW-1185">Reference proteome</keyword>
<sequence length="219" mass="24408">MYIVIDREDCVFLPIKHHSLQAVCNLTWLEASHAHHTHIMDLYDHNSLRGFTDMELFLLYKNTTGLERPPRMGDALRNILLHMAQAIPETEINIGKLIVQCDGVTEEQVLESSWRYDHTGYRAQVQESLFKLEPVRMAPLADEVAAAKARPVRQAAPKPVPAPTPAPAPQAAPTAAPGPIPAPWGRTPAMHTQGQVQAPVKNVQPTPQVTSQFKKPWEK</sequence>
<accession>A0A4Y5TNA7</accession>
<feature type="compositionally biased region" description="Polar residues" evidence="1">
    <location>
        <begin position="203"/>
        <end position="213"/>
    </location>
</feature>
<proteinExistence type="predicted"/>
<evidence type="ECO:0000313" key="2">
    <source>
        <dbReference type="EMBL" id="QDB70838.1"/>
    </source>
</evidence>
<dbReference type="GeneID" id="77948021"/>
<dbReference type="RefSeq" id="YP_010671767.1">
    <property type="nucleotide sequence ID" value="NC_070971.1"/>
</dbReference>
<dbReference type="Proteomes" id="UP000319293">
    <property type="component" value="Segment"/>
</dbReference>
<protein>
    <submittedName>
        <fullName evidence="2">Uncharacterized protein</fullName>
    </submittedName>
</protein>
<reference evidence="2 3" key="1">
    <citation type="submission" date="2019-04" db="EMBL/GenBank/DDBJ databases">
        <title>Complete genome sequence of a novel bacteriophage, PBPA162, infecting Pseudomonas aeruginosa.</title>
        <authorList>
            <person name="Myung H."/>
            <person name="Hong H."/>
            <person name="Cho J."/>
        </authorList>
    </citation>
    <scope>NUCLEOTIDE SEQUENCE [LARGE SCALE GENOMIC DNA]</scope>
</reference>
<evidence type="ECO:0000256" key="1">
    <source>
        <dbReference type="SAM" id="MobiDB-lite"/>
    </source>
</evidence>
<feature type="compositionally biased region" description="Pro residues" evidence="1">
    <location>
        <begin position="158"/>
        <end position="182"/>
    </location>
</feature>
<dbReference type="KEGG" id="vg:77948021"/>
<name>A0A4Y5TNA7_9CAUD</name>
<feature type="region of interest" description="Disordered" evidence="1">
    <location>
        <begin position="149"/>
        <end position="219"/>
    </location>
</feature>
<dbReference type="EMBL" id="MK816297">
    <property type="protein sequence ID" value="QDB70838.1"/>
    <property type="molecule type" value="Genomic_DNA"/>
</dbReference>
<evidence type="ECO:0000313" key="3">
    <source>
        <dbReference type="Proteomes" id="UP000319293"/>
    </source>
</evidence>
<organism evidence="2 3">
    <name type="scientific">Pseudomonas virus PBPA162</name>
    <dbReference type="NCBI Taxonomy" id="2588096"/>
    <lineage>
        <taxon>Viruses</taxon>
        <taxon>Duplodnaviria</taxon>
        <taxon>Heunggongvirae</taxon>
        <taxon>Uroviricota</taxon>
        <taxon>Caudoviricetes</taxon>
        <taxon>Queuovirinae</taxon>
        <taxon>Iggyvirus</taxon>
        <taxon>Iggyvirus PBPA162</taxon>
    </lineage>
</organism>